<proteinExistence type="predicted"/>
<gene>
    <name evidence="1" type="ORF">Tci_031344</name>
</gene>
<comment type="caution">
    <text evidence="1">The sequence shown here is derived from an EMBL/GenBank/DDBJ whole genome shotgun (WGS) entry which is preliminary data.</text>
</comment>
<evidence type="ECO:0000313" key="1">
    <source>
        <dbReference type="EMBL" id="GEU59366.1"/>
    </source>
</evidence>
<feature type="non-terminal residue" evidence="1">
    <location>
        <position position="74"/>
    </location>
</feature>
<dbReference type="EMBL" id="BKCJ010004160">
    <property type="protein sequence ID" value="GEU59366.1"/>
    <property type="molecule type" value="Genomic_DNA"/>
</dbReference>
<protein>
    <submittedName>
        <fullName evidence="1">Uncharacterized protein</fullName>
    </submittedName>
</protein>
<organism evidence="1">
    <name type="scientific">Tanacetum cinerariifolium</name>
    <name type="common">Dalmatian daisy</name>
    <name type="synonym">Chrysanthemum cinerariifolium</name>
    <dbReference type="NCBI Taxonomy" id="118510"/>
    <lineage>
        <taxon>Eukaryota</taxon>
        <taxon>Viridiplantae</taxon>
        <taxon>Streptophyta</taxon>
        <taxon>Embryophyta</taxon>
        <taxon>Tracheophyta</taxon>
        <taxon>Spermatophyta</taxon>
        <taxon>Magnoliopsida</taxon>
        <taxon>eudicotyledons</taxon>
        <taxon>Gunneridae</taxon>
        <taxon>Pentapetalae</taxon>
        <taxon>asterids</taxon>
        <taxon>campanulids</taxon>
        <taxon>Asterales</taxon>
        <taxon>Asteraceae</taxon>
        <taxon>Asteroideae</taxon>
        <taxon>Anthemideae</taxon>
        <taxon>Anthemidinae</taxon>
        <taxon>Tanacetum</taxon>
    </lineage>
</organism>
<dbReference type="AlphaFoldDB" id="A0A6L2LC77"/>
<accession>A0A6L2LC77</accession>
<sequence length="74" mass="8030">MLVWILGSKSVERASVLHQPDGIGSLRHHIVPIGELPGVSVALVARSGVILKSTNRISVSHGSQRKDLQKQKEQ</sequence>
<reference evidence="1" key="1">
    <citation type="journal article" date="2019" name="Sci. Rep.">
        <title>Draft genome of Tanacetum cinerariifolium, the natural source of mosquito coil.</title>
        <authorList>
            <person name="Yamashiro T."/>
            <person name="Shiraishi A."/>
            <person name="Satake H."/>
            <person name="Nakayama K."/>
        </authorList>
    </citation>
    <scope>NUCLEOTIDE SEQUENCE</scope>
</reference>
<name>A0A6L2LC77_TANCI</name>